<dbReference type="Proteomes" id="UP001220962">
    <property type="component" value="Plasmid unnamed2"/>
</dbReference>
<reference evidence="2" key="1">
    <citation type="submission" date="2023-02" db="EMBL/GenBank/DDBJ databases">
        <title>Pathogen: clinical or host-associated sample.</title>
        <authorList>
            <person name="Hergert J."/>
            <person name="Casey R."/>
            <person name="Wagner J."/>
            <person name="Young E.L."/>
            <person name="Oakeson K.F."/>
        </authorList>
    </citation>
    <scope>NUCLEOTIDE SEQUENCE</scope>
    <source>
        <strain evidence="2">2022CK-00830</strain>
        <plasmid evidence="2">unnamed2</plasmid>
    </source>
</reference>
<name>A0AAX3N7A1_9BACL</name>
<gene>
    <name evidence="2" type="ORF">PUW23_26470</name>
</gene>
<proteinExistence type="predicted"/>
<accession>A0AAX3N7A1</accession>
<geneLocation type="plasmid" evidence="2 3">
    <name>unnamed2</name>
</geneLocation>
<dbReference type="RefSeq" id="WP_047914433.1">
    <property type="nucleotide sequence ID" value="NZ_CP118103.1"/>
</dbReference>
<feature type="compositionally biased region" description="Basic and acidic residues" evidence="1">
    <location>
        <begin position="8"/>
        <end position="26"/>
    </location>
</feature>
<organism evidence="2 3">
    <name type="scientific">Paenibacillus urinalis</name>
    <dbReference type="NCBI Taxonomy" id="521520"/>
    <lineage>
        <taxon>Bacteria</taxon>
        <taxon>Bacillati</taxon>
        <taxon>Bacillota</taxon>
        <taxon>Bacilli</taxon>
        <taxon>Bacillales</taxon>
        <taxon>Paenibacillaceae</taxon>
        <taxon>Paenibacillus</taxon>
    </lineage>
</organism>
<dbReference type="AlphaFoldDB" id="A0AAX3N7A1"/>
<protein>
    <submittedName>
        <fullName evidence="2">Uncharacterized protein</fullName>
    </submittedName>
</protein>
<dbReference type="EMBL" id="CP118103">
    <property type="protein sequence ID" value="WDH85513.1"/>
    <property type="molecule type" value="Genomic_DNA"/>
</dbReference>
<evidence type="ECO:0000256" key="1">
    <source>
        <dbReference type="SAM" id="MobiDB-lite"/>
    </source>
</evidence>
<keyword evidence="2" id="KW-0614">Plasmid</keyword>
<evidence type="ECO:0000313" key="3">
    <source>
        <dbReference type="Proteomes" id="UP001220962"/>
    </source>
</evidence>
<evidence type="ECO:0000313" key="2">
    <source>
        <dbReference type="EMBL" id="WDH85513.1"/>
    </source>
</evidence>
<feature type="region of interest" description="Disordered" evidence="1">
    <location>
        <begin position="1"/>
        <end position="28"/>
    </location>
</feature>
<sequence length="65" mass="7453">MSRISTNELKEVLKKATHSAREEAKRNGVPAVYEENGEMVKEYPDGKKTKVVFTEEGRKEVAYHE</sequence>